<protein>
    <submittedName>
        <fullName evidence="1">Uncharacterized protein</fullName>
    </submittedName>
</protein>
<name>A0AAD4JDL6_PERFH</name>
<reference evidence="1 2" key="1">
    <citation type="journal article" date="2021" name="Nat. Commun.">
        <title>Incipient diploidization of the medicinal plant Perilla within 10,000 years.</title>
        <authorList>
            <person name="Zhang Y."/>
            <person name="Shen Q."/>
            <person name="Leng L."/>
            <person name="Zhang D."/>
            <person name="Chen S."/>
            <person name="Shi Y."/>
            <person name="Ning Z."/>
            <person name="Chen S."/>
        </authorList>
    </citation>
    <scope>NUCLEOTIDE SEQUENCE [LARGE SCALE GENOMIC DNA]</scope>
    <source>
        <strain evidence="2">cv. PC099</strain>
    </source>
</reference>
<proteinExistence type="predicted"/>
<evidence type="ECO:0000313" key="1">
    <source>
        <dbReference type="EMBL" id="KAH6831886.1"/>
    </source>
</evidence>
<dbReference type="Proteomes" id="UP001190926">
    <property type="component" value="Unassembled WGS sequence"/>
</dbReference>
<dbReference type="AlphaFoldDB" id="A0AAD4JDL6"/>
<keyword evidence="2" id="KW-1185">Reference proteome</keyword>
<organism evidence="1 2">
    <name type="scientific">Perilla frutescens var. hirtella</name>
    <name type="common">Perilla citriodora</name>
    <name type="synonym">Perilla setoyensis</name>
    <dbReference type="NCBI Taxonomy" id="608512"/>
    <lineage>
        <taxon>Eukaryota</taxon>
        <taxon>Viridiplantae</taxon>
        <taxon>Streptophyta</taxon>
        <taxon>Embryophyta</taxon>
        <taxon>Tracheophyta</taxon>
        <taxon>Spermatophyta</taxon>
        <taxon>Magnoliopsida</taxon>
        <taxon>eudicotyledons</taxon>
        <taxon>Gunneridae</taxon>
        <taxon>Pentapetalae</taxon>
        <taxon>asterids</taxon>
        <taxon>lamiids</taxon>
        <taxon>Lamiales</taxon>
        <taxon>Lamiaceae</taxon>
        <taxon>Nepetoideae</taxon>
        <taxon>Elsholtzieae</taxon>
        <taxon>Perilla</taxon>
    </lineage>
</organism>
<dbReference type="EMBL" id="SDAM02000081">
    <property type="protein sequence ID" value="KAH6831886.1"/>
    <property type="molecule type" value="Genomic_DNA"/>
</dbReference>
<accession>A0AAD4JDL6</accession>
<evidence type="ECO:0000313" key="2">
    <source>
        <dbReference type="Proteomes" id="UP001190926"/>
    </source>
</evidence>
<sequence>MAPQQADLHDIGREGFAIIEQHFVKRAAKPYPPQKSRAPQHSHQIIIHRKPHPICHYGYQPQESLVYHTPRVPSSEVTVITAHEPSMLHDAAVFMDFQRRRPTRMAF</sequence>
<comment type="caution">
    <text evidence="1">The sequence shown here is derived from an EMBL/GenBank/DDBJ whole genome shotgun (WGS) entry which is preliminary data.</text>
</comment>
<gene>
    <name evidence="1" type="ORF">C2S53_012761</name>
</gene>